<protein>
    <recommendedName>
        <fullName evidence="13">Sensor-like histidine kinase SenX3</fullName>
        <ecNumber evidence="3">2.7.13.3</ecNumber>
    </recommendedName>
</protein>
<evidence type="ECO:0000256" key="7">
    <source>
        <dbReference type="ARBA" id="ARBA00022741"/>
    </source>
</evidence>
<organism evidence="18 19">
    <name type="scientific">Catenuloplanes indicus</name>
    <dbReference type="NCBI Taxonomy" id="137267"/>
    <lineage>
        <taxon>Bacteria</taxon>
        <taxon>Bacillati</taxon>
        <taxon>Actinomycetota</taxon>
        <taxon>Actinomycetes</taxon>
        <taxon>Micromonosporales</taxon>
        <taxon>Micromonosporaceae</taxon>
        <taxon>Catenuloplanes</taxon>
    </lineage>
</organism>
<dbReference type="AlphaFoldDB" id="A0AAE3W2M7"/>
<evidence type="ECO:0000256" key="9">
    <source>
        <dbReference type="ARBA" id="ARBA00022840"/>
    </source>
</evidence>
<dbReference type="InterPro" id="IPR005467">
    <property type="entry name" value="His_kinase_dom"/>
</dbReference>
<keyword evidence="10 15" id="KW-1133">Transmembrane helix</keyword>
<dbReference type="PANTHER" id="PTHR42878">
    <property type="entry name" value="TWO-COMPONENT HISTIDINE KINASE"/>
    <property type="match status" value="1"/>
</dbReference>
<dbReference type="GO" id="GO:0005886">
    <property type="term" value="C:plasma membrane"/>
    <property type="evidence" value="ECO:0007669"/>
    <property type="project" value="UniProtKB-SubCell"/>
</dbReference>
<evidence type="ECO:0000313" key="18">
    <source>
        <dbReference type="EMBL" id="MDQ0368261.1"/>
    </source>
</evidence>
<dbReference type="Gene3D" id="3.30.565.10">
    <property type="entry name" value="Histidine kinase-like ATPase, C-terminal domain"/>
    <property type="match status" value="1"/>
</dbReference>
<comment type="subcellular location">
    <subcellularLocation>
        <location evidence="2">Cell membrane</location>
    </subcellularLocation>
</comment>
<dbReference type="InterPro" id="IPR003594">
    <property type="entry name" value="HATPase_dom"/>
</dbReference>
<dbReference type="PRINTS" id="PR00344">
    <property type="entry name" value="BCTRLSENSOR"/>
</dbReference>
<sequence>MPRLQRSVPALAAGVAALGLLATVSLCGALNGLADRNQRQALDRRVDLVRIGVSAEAARYVDALTDVATALGAQTDLTAEDFARISAALSTRRLPAITAVSVLVTADTAAVPATQAYWRAQGATGLTLRPDPAEDEHVFAVLTRDFDGRPQMLGPDLAKRAELRGALRQSANTGAAAISRTYVLARDENLPAGRRQLSFVVAVPFYRPTADRVSGWAVLGLRGGTFLDAAMRNSALSMIEVELLDSSAEGIRTPVASWPAGEVHGDGDLTRTVSVGVAQRTWQLTVKPAGTLAEGEAPWLVPATALTGALITALAVVIIGILGTSRGRALARVADATAALQADIARREETERQLRRTEGELRGFLAMAGHDLKSPLASVAGHLELLRGAPDGDDDADWRAVRRGLARMNRLVDDLLAYATADAAPLDPRPVDLGALATDVAADQEAADHATVRIGALPTVMADPGMLRHVLENLVGNAVKYARPGETPQIEIVSVPAGARTRIEVADHGIGVPEADRARVFDAFHRSPNGAGRPGTGLGLAICQRIVERHGGEIGVEANAGGGSRFWFTLPGGGSDAN</sequence>
<feature type="domain" description="CHASE" evidence="17">
    <location>
        <begin position="130"/>
        <end position="285"/>
    </location>
</feature>
<dbReference type="SUPFAM" id="SSF55874">
    <property type="entry name" value="ATPase domain of HSP90 chaperone/DNA topoisomerase II/histidine kinase"/>
    <property type="match status" value="1"/>
</dbReference>
<evidence type="ECO:0000256" key="12">
    <source>
        <dbReference type="ARBA" id="ARBA00023136"/>
    </source>
</evidence>
<evidence type="ECO:0000256" key="15">
    <source>
        <dbReference type="SAM" id="Phobius"/>
    </source>
</evidence>
<dbReference type="InterPro" id="IPR042240">
    <property type="entry name" value="CHASE_sf"/>
</dbReference>
<feature type="transmembrane region" description="Helical" evidence="15">
    <location>
        <begin position="299"/>
        <end position="322"/>
    </location>
</feature>
<dbReference type="SMART" id="SM00387">
    <property type="entry name" value="HATPase_c"/>
    <property type="match status" value="1"/>
</dbReference>
<dbReference type="InterPro" id="IPR036097">
    <property type="entry name" value="HisK_dim/P_sf"/>
</dbReference>
<evidence type="ECO:0000256" key="1">
    <source>
        <dbReference type="ARBA" id="ARBA00000085"/>
    </source>
</evidence>
<keyword evidence="6 15" id="KW-0812">Transmembrane</keyword>
<dbReference type="CDD" id="cd00075">
    <property type="entry name" value="HATPase"/>
    <property type="match status" value="1"/>
</dbReference>
<evidence type="ECO:0000256" key="4">
    <source>
        <dbReference type="ARBA" id="ARBA00022553"/>
    </source>
</evidence>
<dbReference type="InterPro" id="IPR004358">
    <property type="entry name" value="Sig_transdc_His_kin-like_C"/>
</dbReference>
<dbReference type="EC" id="2.7.13.3" evidence="3"/>
<dbReference type="InterPro" id="IPR006189">
    <property type="entry name" value="CHASE_dom"/>
</dbReference>
<keyword evidence="19" id="KW-1185">Reference proteome</keyword>
<dbReference type="Pfam" id="PF03924">
    <property type="entry name" value="CHASE"/>
    <property type="match status" value="1"/>
</dbReference>
<keyword evidence="11" id="KW-0902">Two-component regulatory system</keyword>
<dbReference type="Pfam" id="PF00512">
    <property type="entry name" value="HisKA"/>
    <property type="match status" value="1"/>
</dbReference>
<name>A0AAE3W2M7_9ACTN</name>
<dbReference type="SMART" id="SM01079">
    <property type="entry name" value="CHASE"/>
    <property type="match status" value="1"/>
</dbReference>
<evidence type="ECO:0000313" key="19">
    <source>
        <dbReference type="Proteomes" id="UP001240236"/>
    </source>
</evidence>
<dbReference type="CDD" id="cd00082">
    <property type="entry name" value="HisKA"/>
    <property type="match status" value="1"/>
</dbReference>
<evidence type="ECO:0000256" key="10">
    <source>
        <dbReference type="ARBA" id="ARBA00022989"/>
    </source>
</evidence>
<dbReference type="SMART" id="SM00388">
    <property type="entry name" value="HisKA"/>
    <property type="match status" value="1"/>
</dbReference>
<accession>A0AAE3W2M7</accession>
<evidence type="ECO:0000256" key="3">
    <source>
        <dbReference type="ARBA" id="ARBA00012438"/>
    </source>
</evidence>
<comment type="caution">
    <text evidence="18">The sequence shown here is derived from an EMBL/GenBank/DDBJ whole genome shotgun (WGS) entry which is preliminary data.</text>
</comment>
<dbReference type="RefSeq" id="WP_307242725.1">
    <property type="nucleotide sequence ID" value="NZ_JAUSUZ010000001.1"/>
</dbReference>
<keyword evidence="4" id="KW-0597">Phosphoprotein</keyword>
<dbReference type="Pfam" id="PF02518">
    <property type="entry name" value="HATPase_c"/>
    <property type="match status" value="1"/>
</dbReference>
<dbReference type="GO" id="GO:0005524">
    <property type="term" value="F:ATP binding"/>
    <property type="evidence" value="ECO:0007669"/>
    <property type="project" value="UniProtKB-KW"/>
</dbReference>
<proteinExistence type="predicted"/>
<evidence type="ECO:0000256" key="13">
    <source>
        <dbReference type="ARBA" id="ARBA00039401"/>
    </source>
</evidence>
<dbReference type="InterPro" id="IPR050351">
    <property type="entry name" value="BphY/WalK/GraS-like"/>
</dbReference>
<comment type="catalytic activity">
    <reaction evidence="1">
        <text>ATP + protein L-histidine = ADP + protein N-phospho-L-histidine.</text>
        <dbReference type="EC" id="2.7.13.3"/>
    </reaction>
</comment>
<dbReference type="PROSITE" id="PS50109">
    <property type="entry name" value="HIS_KIN"/>
    <property type="match status" value="1"/>
</dbReference>
<evidence type="ECO:0000256" key="11">
    <source>
        <dbReference type="ARBA" id="ARBA00023012"/>
    </source>
</evidence>
<evidence type="ECO:0000256" key="6">
    <source>
        <dbReference type="ARBA" id="ARBA00022692"/>
    </source>
</evidence>
<keyword evidence="8 18" id="KW-0418">Kinase</keyword>
<dbReference type="InterPro" id="IPR003661">
    <property type="entry name" value="HisK_dim/P_dom"/>
</dbReference>
<keyword evidence="14" id="KW-0175">Coiled coil</keyword>
<evidence type="ECO:0000256" key="14">
    <source>
        <dbReference type="SAM" id="Coils"/>
    </source>
</evidence>
<evidence type="ECO:0000256" key="8">
    <source>
        <dbReference type="ARBA" id="ARBA00022777"/>
    </source>
</evidence>
<gene>
    <name evidence="18" type="ORF">J2S42_004930</name>
</gene>
<feature type="coiled-coil region" evidence="14">
    <location>
        <begin position="340"/>
        <end position="367"/>
    </location>
</feature>
<dbReference type="GO" id="GO:0007234">
    <property type="term" value="P:osmosensory signaling via phosphorelay pathway"/>
    <property type="evidence" value="ECO:0007669"/>
    <property type="project" value="TreeGrafter"/>
</dbReference>
<dbReference type="Gene3D" id="3.30.450.350">
    <property type="entry name" value="CHASE domain"/>
    <property type="match status" value="1"/>
</dbReference>
<evidence type="ECO:0000259" key="17">
    <source>
        <dbReference type="PROSITE" id="PS50839"/>
    </source>
</evidence>
<dbReference type="InterPro" id="IPR036890">
    <property type="entry name" value="HATPase_C_sf"/>
</dbReference>
<dbReference type="GO" id="GO:0000155">
    <property type="term" value="F:phosphorelay sensor kinase activity"/>
    <property type="evidence" value="ECO:0007669"/>
    <property type="project" value="InterPro"/>
</dbReference>
<dbReference type="PANTHER" id="PTHR42878:SF7">
    <property type="entry name" value="SENSOR HISTIDINE KINASE GLRK"/>
    <property type="match status" value="1"/>
</dbReference>
<feature type="domain" description="Histidine kinase" evidence="16">
    <location>
        <begin position="367"/>
        <end position="574"/>
    </location>
</feature>
<dbReference type="PROSITE" id="PS50839">
    <property type="entry name" value="CHASE"/>
    <property type="match status" value="1"/>
</dbReference>
<dbReference type="Proteomes" id="UP001240236">
    <property type="component" value="Unassembled WGS sequence"/>
</dbReference>
<keyword evidence="5" id="KW-0808">Transferase</keyword>
<dbReference type="SUPFAM" id="SSF47384">
    <property type="entry name" value="Homodimeric domain of signal transducing histidine kinase"/>
    <property type="match status" value="1"/>
</dbReference>
<dbReference type="GO" id="GO:0000156">
    <property type="term" value="F:phosphorelay response regulator activity"/>
    <property type="evidence" value="ECO:0007669"/>
    <property type="project" value="TreeGrafter"/>
</dbReference>
<dbReference type="Gene3D" id="1.10.287.130">
    <property type="match status" value="1"/>
</dbReference>
<evidence type="ECO:0000259" key="16">
    <source>
        <dbReference type="PROSITE" id="PS50109"/>
    </source>
</evidence>
<evidence type="ECO:0000256" key="5">
    <source>
        <dbReference type="ARBA" id="ARBA00022679"/>
    </source>
</evidence>
<dbReference type="GO" id="GO:0030295">
    <property type="term" value="F:protein kinase activator activity"/>
    <property type="evidence" value="ECO:0007669"/>
    <property type="project" value="TreeGrafter"/>
</dbReference>
<dbReference type="EMBL" id="JAUSUZ010000001">
    <property type="protein sequence ID" value="MDQ0368261.1"/>
    <property type="molecule type" value="Genomic_DNA"/>
</dbReference>
<keyword evidence="9" id="KW-0067">ATP-binding</keyword>
<keyword evidence="12 15" id="KW-0472">Membrane</keyword>
<keyword evidence="7" id="KW-0547">Nucleotide-binding</keyword>
<evidence type="ECO:0000256" key="2">
    <source>
        <dbReference type="ARBA" id="ARBA00004236"/>
    </source>
</evidence>
<reference evidence="18 19" key="1">
    <citation type="submission" date="2023-07" db="EMBL/GenBank/DDBJ databases">
        <title>Sequencing the genomes of 1000 actinobacteria strains.</title>
        <authorList>
            <person name="Klenk H.-P."/>
        </authorList>
    </citation>
    <scope>NUCLEOTIDE SEQUENCE [LARGE SCALE GENOMIC DNA]</scope>
    <source>
        <strain evidence="18 19">DSM 44709</strain>
    </source>
</reference>